<dbReference type="Proteomes" id="UP000294668">
    <property type="component" value="Unassembled WGS sequence"/>
</dbReference>
<keyword evidence="2 3" id="KW-0732">Signal</keyword>
<evidence type="ECO:0000313" key="6">
    <source>
        <dbReference type="EMBL" id="TDG88486.1"/>
    </source>
</evidence>
<dbReference type="RefSeq" id="WP_225364156.1">
    <property type="nucleotide sequence ID" value="NZ_BAAAXO010000026.1"/>
</dbReference>
<evidence type="ECO:0000259" key="4">
    <source>
        <dbReference type="PROSITE" id="PS50978"/>
    </source>
</evidence>
<organism evidence="5 7">
    <name type="scientific">Lentilactobacillus parakefiri</name>
    <dbReference type="NCBI Taxonomy" id="152332"/>
    <lineage>
        <taxon>Bacteria</taxon>
        <taxon>Bacillati</taxon>
        <taxon>Bacillota</taxon>
        <taxon>Bacilli</taxon>
        <taxon>Lactobacillales</taxon>
        <taxon>Lactobacillaceae</taxon>
        <taxon>Lentilactobacillus</taxon>
    </lineage>
</organism>
<dbReference type="Proteomes" id="UP000214739">
    <property type="component" value="Unassembled WGS sequence"/>
</dbReference>
<dbReference type="InterPro" id="IPR006635">
    <property type="entry name" value="NEAT_dom"/>
</dbReference>
<reference evidence="5 7" key="1">
    <citation type="journal article" date="2017" name="Biosci Microbiota Food Health">
        <title>Genomic characterization reconfirms the taxonomic status of Lactobacillus parakefiri.</title>
        <authorList>
            <person name="Tanizawa Y."/>
            <person name="Kobayashi H."/>
            <person name="Kaminuma E."/>
            <person name="Sakamoto M."/>
            <person name="Ohkuma M."/>
            <person name="Nakamura Y."/>
            <person name="Arita M."/>
            <person name="Tohno M."/>
        </authorList>
    </citation>
    <scope>NUCLEOTIDE SEQUENCE [LARGE SCALE GENOMIC DNA]</scope>
    <source>
        <strain evidence="5 7">JCM 8573</strain>
    </source>
</reference>
<dbReference type="PROSITE" id="PS50978">
    <property type="entry name" value="NEAT"/>
    <property type="match status" value="1"/>
</dbReference>
<evidence type="ECO:0000313" key="8">
    <source>
        <dbReference type="Proteomes" id="UP000294668"/>
    </source>
</evidence>
<accession>A0A224VEN6</accession>
<evidence type="ECO:0000256" key="2">
    <source>
        <dbReference type="ARBA" id="ARBA00022729"/>
    </source>
</evidence>
<dbReference type="AlphaFoldDB" id="A0A224VEN6"/>
<dbReference type="SUPFAM" id="SSF158911">
    <property type="entry name" value="NEAT domain-like"/>
    <property type="match status" value="1"/>
</dbReference>
<dbReference type="Pfam" id="PF05031">
    <property type="entry name" value="NEAT"/>
    <property type="match status" value="1"/>
</dbReference>
<feature type="chain" id="PRO_5044569624" evidence="3">
    <location>
        <begin position="32"/>
        <end position="164"/>
    </location>
</feature>
<dbReference type="SMART" id="SM00725">
    <property type="entry name" value="NEAT"/>
    <property type="match status" value="1"/>
</dbReference>
<feature type="signal peptide" evidence="3">
    <location>
        <begin position="1"/>
        <end position="31"/>
    </location>
</feature>
<evidence type="ECO:0000313" key="7">
    <source>
        <dbReference type="Proteomes" id="UP000214739"/>
    </source>
</evidence>
<comment type="caution">
    <text evidence="5">The sequence shown here is derived from an EMBL/GenBank/DDBJ whole genome shotgun (WGS) entry which is preliminary data.</text>
</comment>
<reference evidence="6" key="3">
    <citation type="submission" date="2019-02" db="EMBL/GenBank/DDBJ databases">
        <authorList>
            <person name="Buron G."/>
            <person name="Chaylann A."/>
            <person name="Dolejs I."/>
            <person name="Forster J."/>
            <person name="Miks M.H."/>
        </authorList>
    </citation>
    <scope>NUCLEOTIDE SEQUENCE</scope>
    <source>
        <strain evidence="6">DSM 10551</strain>
    </source>
</reference>
<comment type="subcellular location">
    <subcellularLocation>
        <location evidence="1">Cell envelope</location>
    </subcellularLocation>
</comment>
<feature type="domain" description="NEAT" evidence="4">
    <location>
        <begin position="36"/>
        <end position="161"/>
    </location>
</feature>
<name>A0A224VEN6_9LACO</name>
<sequence>MKKRFVHFIQFIFVAIIFAFVGATGSSNAKADSVSLSDASYTVPITLLKSGSSSQSMANHFFDQTAKVTVSKGVYTTVITTNGANYIASMTMGGQSVAPVVTSGNNGTLTFNLTNPSNNMPVSFVLYNIPVIQRMEESANFSFDWADAVKVPGSDSTSTSSPTD</sequence>
<dbReference type="EMBL" id="PUFL01000086">
    <property type="protein sequence ID" value="TDG88486.1"/>
    <property type="molecule type" value="Genomic_DNA"/>
</dbReference>
<dbReference type="GO" id="GO:0030313">
    <property type="term" value="C:cell envelope"/>
    <property type="evidence" value="ECO:0007669"/>
    <property type="project" value="UniProtKB-SubCell"/>
</dbReference>
<dbReference type="Gene3D" id="2.60.40.1850">
    <property type="match status" value="1"/>
</dbReference>
<dbReference type="CDD" id="cd06920">
    <property type="entry name" value="NEAT"/>
    <property type="match status" value="1"/>
</dbReference>
<gene>
    <name evidence="6" type="ORF">C5L28_001808</name>
    <name evidence="5" type="ORF">LPKJCM_01484</name>
</gene>
<evidence type="ECO:0000256" key="3">
    <source>
        <dbReference type="SAM" id="SignalP"/>
    </source>
</evidence>
<dbReference type="EMBL" id="BDGB01000070">
    <property type="protein sequence ID" value="GAW72369.1"/>
    <property type="molecule type" value="Genomic_DNA"/>
</dbReference>
<proteinExistence type="predicted"/>
<reference evidence="6 8" key="2">
    <citation type="journal article" date="2019" name="Appl. Microbiol. Biotechnol.">
        <title>Uncovering carbohydrate metabolism through a genotype-phenotype association study of 56 lactic acid bacteria genomes.</title>
        <authorList>
            <person name="Buron-Moles G."/>
            <person name="Chailyan A."/>
            <person name="Dolejs I."/>
            <person name="Forster J."/>
            <person name="Miks M.H."/>
        </authorList>
    </citation>
    <scope>NUCLEOTIDE SEQUENCE [LARGE SCALE GENOMIC DNA]</scope>
    <source>
        <strain evidence="6 8">DSM 10551</strain>
    </source>
</reference>
<keyword evidence="8" id="KW-1185">Reference proteome</keyword>
<evidence type="ECO:0000256" key="1">
    <source>
        <dbReference type="ARBA" id="ARBA00004196"/>
    </source>
</evidence>
<protein>
    <submittedName>
        <fullName evidence="5">Cell surface protein</fullName>
    </submittedName>
</protein>
<dbReference type="InterPro" id="IPR037250">
    <property type="entry name" value="NEAT_dom_sf"/>
</dbReference>
<evidence type="ECO:0000313" key="5">
    <source>
        <dbReference type="EMBL" id="GAW72369.1"/>
    </source>
</evidence>